<dbReference type="PANTHER" id="PTHR43617:SF2">
    <property type="entry name" value="UPF0039 PROTEIN SLL0451"/>
    <property type="match status" value="1"/>
</dbReference>
<gene>
    <name evidence="2" type="ORF">P669_0470</name>
</gene>
<dbReference type="InterPro" id="IPR050276">
    <property type="entry name" value="MshD_Acetyltransferase"/>
</dbReference>
<dbReference type="CDD" id="cd04301">
    <property type="entry name" value="NAT_SF"/>
    <property type="match status" value="1"/>
</dbReference>
<comment type="caution">
    <text evidence="2">The sequence shown here is derived from an EMBL/GenBank/DDBJ whole genome shotgun (WGS) entry which is preliminary data.</text>
</comment>
<dbReference type="EMBL" id="AYFO01000023">
    <property type="protein sequence ID" value="ETQ89813.1"/>
    <property type="molecule type" value="Genomic_DNA"/>
</dbReference>
<dbReference type="Pfam" id="PF13527">
    <property type="entry name" value="Acetyltransf_9"/>
    <property type="match status" value="1"/>
</dbReference>
<dbReference type="SUPFAM" id="SSF55729">
    <property type="entry name" value="Acyl-CoA N-acyltransferases (Nat)"/>
    <property type="match status" value="1"/>
</dbReference>
<evidence type="ECO:0000259" key="1">
    <source>
        <dbReference type="PROSITE" id="PS51186"/>
    </source>
</evidence>
<dbReference type="InterPro" id="IPR000182">
    <property type="entry name" value="GNAT_dom"/>
</dbReference>
<evidence type="ECO:0000313" key="3">
    <source>
        <dbReference type="Proteomes" id="UP000018906"/>
    </source>
</evidence>
<dbReference type="Proteomes" id="UP000018906">
    <property type="component" value="Unassembled WGS sequence"/>
</dbReference>
<proteinExistence type="predicted"/>
<dbReference type="Gene3D" id="3.40.630.30">
    <property type="match status" value="1"/>
</dbReference>
<name>A0ABC9V8E5_ACIBA</name>
<reference evidence="2 3" key="1">
    <citation type="journal article" date="2014" name="MBio">
        <title>New insights into dissemination and variation of the health care-associated pathogen Acinetobacter baumannii from genomic analysis.</title>
        <authorList>
            <person name="Wright M.S."/>
            <person name="Haft D.H."/>
            <person name="Harkins D.M."/>
            <person name="Perez F."/>
            <person name="Hujer K.M."/>
            <person name="Bajaksouzian S."/>
            <person name="Benard M.F."/>
            <person name="Jacobs M.R."/>
            <person name="Bonomo R.A."/>
            <person name="Adams M.D."/>
        </authorList>
    </citation>
    <scope>NUCLEOTIDE SEQUENCE [LARGE SCALE GENOMIC DNA]</scope>
    <source>
        <strain evidence="2 3">UH5307</strain>
    </source>
</reference>
<dbReference type="PANTHER" id="PTHR43617">
    <property type="entry name" value="L-AMINO ACID N-ACETYLTRANSFERASE"/>
    <property type="match status" value="1"/>
</dbReference>
<accession>A0ABC9V8E5</accession>
<dbReference type="InterPro" id="IPR016181">
    <property type="entry name" value="Acyl_CoA_acyltransferase"/>
</dbReference>
<protein>
    <submittedName>
        <fullName evidence="2">Acetyltransferase, GNAT family</fullName>
    </submittedName>
</protein>
<feature type="domain" description="N-acetyltransferase" evidence="1">
    <location>
        <begin position="15"/>
        <end position="166"/>
    </location>
</feature>
<organism evidence="2 3">
    <name type="scientific">Acinetobacter baumannii UH5307</name>
    <dbReference type="NCBI Taxonomy" id="1398973"/>
    <lineage>
        <taxon>Bacteria</taxon>
        <taxon>Pseudomonadati</taxon>
        <taxon>Pseudomonadota</taxon>
        <taxon>Gammaproteobacteria</taxon>
        <taxon>Moraxellales</taxon>
        <taxon>Moraxellaceae</taxon>
        <taxon>Acinetobacter</taxon>
        <taxon>Acinetobacter calcoaceticus/baumannii complex</taxon>
    </lineage>
</organism>
<evidence type="ECO:0000313" key="2">
    <source>
        <dbReference type="EMBL" id="ETQ89813.1"/>
    </source>
</evidence>
<sequence>MSYLFLSCTELKMNIFIRDEREEDIKEIEELTKAAFLNAEHTSHTEHFIVNSLRKHKQLTVSLVAVEDNTIVGHVAISPVQISSGEKNWYGLGPISVAPNKQGQGIGSLLMNSSLEKLKKSGAKGCVLLGDPKYYSRFGFKAYPDLKLPGVPPEYFQALSFQNYVPKGDVSYHEAFNAQD</sequence>
<dbReference type="AlphaFoldDB" id="A0ABC9V8E5"/>
<dbReference type="PROSITE" id="PS51186">
    <property type="entry name" value="GNAT"/>
    <property type="match status" value="1"/>
</dbReference>